<organism evidence="2 3">
    <name type="scientific">Iningainema tapete BLCC-T55</name>
    <dbReference type="NCBI Taxonomy" id="2748662"/>
    <lineage>
        <taxon>Bacteria</taxon>
        <taxon>Bacillati</taxon>
        <taxon>Cyanobacteriota</taxon>
        <taxon>Cyanophyceae</taxon>
        <taxon>Nostocales</taxon>
        <taxon>Scytonemataceae</taxon>
        <taxon>Iningainema tapete</taxon>
    </lineage>
</organism>
<keyword evidence="1" id="KW-0233">DNA recombination</keyword>
<evidence type="ECO:0000256" key="1">
    <source>
        <dbReference type="ARBA" id="ARBA00023172"/>
    </source>
</evidence>
<accession>A0A8J6XDB8</accession>
<evidence type="ECO:0000313" key="3">
    <source>
        <dbReference type="Proteomes" id="UP000629098"/>
    </source>
</evidence>
<keyword evidence="3" id="KW-1185">Reference proteome</keyword>
<dbReference type="GO" id="GO:0006310">
    <property type="term" value="P:DNA recombination"/>
    <property type="evidence" value="ECO:0007669"/>
    <property type="project" value="UniProtKB-KW"/>
</dbReference>
<dbReference type="RefSeq" id="WP_190825507.1">
    <property type="nucleotide sequence ID" value="NZ_CAWPPI010000013.1"/>
</dbReference>
<dbReference type="InterPro" id="IPR013762">
    <property type="entry name" value="Integrase-like_cat_sf"/>
</dbReference>
<dbReference type="Gene3D" id="1.10.443.10">
    <property type="entry name" value="Intergrase catalytic core"/>
    <property type="match status" value="1"/>
</dbReference>
<protein>
    <submittedName>
        <fullName evidence="2">Integrase</fullName>
    </submittedName>
</protein>
<comment type="caution">
    <text evidence="2">The sequence shown here is derived from an EMBL/GenBank/DDBJ whole genome shotgun (WGS) entry which is preliminary data.</text>
</comment>
<dbReference type="SUPFAM" id="SSF56349">
    <property type="entry name" value="DNA breaking-rejoining enzymes"/>
    <property type="match status" value="1"/>
</dbReference>
<reference evidence="2" key="1">
    <citation type="submission" date="2020-09" db="EMBL/GenBank/DDBJ databases">
        <title>Iningainema tapete sp. nov. (Scytonemataceae, Cyanobacteria) from greenhouses in central Florida (USA) produces two types of nodularin with biosynthetic potential for microcystin-LR and anabaenopeptins.</title>
        <authorList>
            <person name="Berthold D.E."/>
            <person name="Lefler F.W."/>
            <person name="Huang I.-S."/>
            <person name="Abdulla H."/>
            <person name="Zimba P.V."/>
            <person name="Laughinghouse H.D. IV."/>
        </authorList>
    </citation>
    <scope>NUCLEOTIDE SEQUENCE</scope>
    <source>
        <strain evidence="2">BLCCT55</strain>
    </source>
</reference>
<gene>
    <name evidence="2" type="ORF">ICL16_03520</name>
</gene>
<dbReference type="GO" id="GO:0003677">
    <property type="term" value="F:DNA binding"/>
    <property type="evidence" value="ECO:0007669"/>
    <property type="project" value="InterPro"/>
</dbReference>
<dbReference type="Proteomes" id="UP000629098">
    <property type="component" value="Unassembled WGS sequence"/>
</dbReference>
<name>A0A8J6XDB8_9CYAN</name>
<sequence>MPQRITLEAVNERLKAARIGVRVDKRGDRLSLRATFPPKPGSGKQKPHQQHLSLGIYANPAGLQQAEAEAKVVGGLLAAGRFDWNRYLTVEEKAVSSSVSEWEPIKLKFEQNYFATKGDTAATRLTWKNDYESAFKLLSGDATPESLHTAASATQANTRTRKRTVEKLQACAQFAGIEIDLSPYKGEYGRSSLKAREIPSDELIVEVREILQNPAWQWLYGVMACYGLRDHEAFFCEVSPVSPHSCRILHGKTGERVAYPLHPQWAIEWELWQIQKPNCSGKTYRDYGQRVSHYFNRRNLSFCPYDLRHAYAIRGTTQYKIPIPTMAVWMGHSPVVHLQTYQRWIDAATHEKVFFEAINNLI</sequence>
<dbReference type="GO" id="GO:0015074">
    <property type="term" value="P:DNA integration"/>
    <property type="evidence" value="ECO:0007669"/>
    <property type="project" value="InterPro"/>
</dbReference>
<proteinExistence type="predicted"/>
<dbReference type="EMBL" id="JACXAE010000013">
    <property type="protein sequence ID" value="MBD2771218.1"/>
    <property type="molecule type" value="Genomic_DNA"/>
</dbReference>
<evidence type="ECO:0000313" key="2">
    <source>
        <dbReference type="EMBL" id="MBD2771218.1"/>
    </source>
</evidence>
<dbReference type="InterPro" id="IPR011010">
    <property type="entry name" value="DNA_brk_join_enz"/>
</dbReference>
<dbReference type="AlphaFoldDB" id="A0A8J6XDB8"/>